<dbReference type="Pfam" id="PF20151">
    <property type="entry name" value="DUF6533"/>
    <property type="match status" value="1"/>
</dbReference>
<feature type="domain" description="DUF6533" evidence="2">
    <location>
        <begin position="50"/>
        <end position="94"/>
    </location>
</feature>
<accession>A0A0H2R674</accession>
<feature type="transmembrane region" description="Helical" evidence="1">
    <location>
        <begin position="197"/>
        <end position="217"/>
    </location>
</feature>
<protein>
    <recommendedName>
        <fullName evidence="2">DUF6533 domain-containing protein</fullName>
    </recommendedName>
</protein>
<keyword evidence="1" id="KW-0472">Membrane</keyword>
<keyword evidence="1" id="KW-1133">Transmembrane helix</keyword>
<evidence type="ECO:0000313" key="4">
    <source>
        <dbReference type="Proteomes" id="UP000053477"/>
    </source>
</evidence>
<feature type="transmembrane region" description="Helical" evidence="1">
    <location>
        <begin position="151"/>
        <end position="177"/>
    </location>
</feature>
<keyword evidence="1" id="KW-0812">Transmembrane</keyword>
<proteinExistence type="predicted"/>
<dbReference type="OrthoDB" id="3341843at2759"/>
<evidence type="ECO:0000259" key="2">
    <source>
        <dbReference type="Pfam" id="PF20151"/>
    </source>
</evidence>
<evidence type="ECO:0000256" key="1">
    <source>
        <dbReference type="SAM" id="Phobius"/>
    </source>
</evidence>
<dbReference type="InParanoid" id="A0A0H2R674"/>
<dbReference type="AlphaFoldDB" id="A0A0H2R674"/>
<dbReference type="EMBL" id="KQ086148">
    <property type="protein sequence ID" value="KLO07300.1"/>
    <property type="molecule type" value="Genomic_DNA"/>
</dbReference>
<sequence>MLSCCSSILGKSPPPRYKGSRQQSSLLDFLLSKTMSAVVEDMEADQVFGYTLVAMGTIACYEYVIMFDSEVKFLWNRRVSFGGALLFLCRYLPPSMSAVQIYFFIASAVLHQPTCILGFKLSTCIVYVEFLLSILVLFTRAYAVWGLSKKILWFLALTYVGLIVGGYMSIHLFMTGVGSLPLADTRGCLVQVVNNDLWIALVGIIYSESLAFGLLLYKSIQHAREIKNVSDASGHPGSADILSIMARDGVAYFACNLAISTTNLFLLKNVNPDFQDIFIIMQGSLENILCGRLLFHIRDVNDSLGAADALESMKTLPWDAAIFKSTNSAESMLADPAIDAAFLDGGIPV</sequence>
<reference evidence="3 4" key="1">
    <citation type="submission" date="2015-04" db="EMBL/GenBank/DDBJ databases">
        <title>Complete genome sequence of Schizopora paradoxa KUC8140, a cosmopolitan wood degrader in East Asia.</title>
        <authorList>
            <consortium name="DOE Joint Genome Institute"/>
            <person name="Min B."/>
            <person name="Park H."/>
            <person name="Jang Y."/>
            <person name="Kim J.-J."/>
            <person name="Kim K.H."/>
            <person name="Pangilinan J."/>
            <person name="Lipzen A."/>
            <person name="Riley R."/>
            <person name="Grigoriev I.V."/>
            <person name="Spatafora J.W."/>
            <person name="Choi I.-G."/>
        </authorList>
    </citation>
    <scope>NUCLEOTIDE SEQUENCE [LARGE SCALE GENOMIC DNA]</scope>
    <source>
        <strain evidence="3 4">KUC8140</strain>
    </source>
</reference>
<feature type="transmembrane region" description="Helical" evidence="1">
    <location>
        <begin position="47"/>
        <end position="67"/>
    </location>
</feature>
<gene>
    <name evidence="3" type="ORF">SCHPADRAFT_654780</name>
</gene>
<organism evidence="3 4">
    <name type="scientific">Schizopora paradoxa</name>
    <dbReference type="NCBI Taxonomy" id="27342"/>
    <lineage>
        <taxon>Eukaryota</taxon>
        <taxon>Fungi</taxon>
        <taxon>Dikarya</taxon>
        <taxon>Basidiomycota</taxon>
        <taxon>Agaricomycotina</taxon>
        <taxon>Agaricomycetes</taxon>
        <taxon>Hymenochaetales</taxon>
        <taxon>Schizoporaceae</taxon>
        <taxon>Schizopora</taxon>
    </lineage>
</organism>
<feature type="transmembrane region" description="Helical" evidence="1">
    <location>
        <begin position="79"/>
        <end position="105"/>
    </location>
</feature>
<dbReference type="Proteomes" id="UP000053477">
    <property type="component" value="Unassembled WGS sequence"/>
</dbReference>
<name>A0A0H2R674_9AGAM</name>
<evidence type="ECO:0000313" key="3">
    <source>
        <dbReference type="EMBL" id="KLO07300.1"/>
    </source>
</evidence>
<dbReference type="InterPro" id="IPR045340">
    <property type="entry name" value="DUF6533"/>
</dbReference>
<keyword evidence="4" id="KW-1185">Reference proteome</keyword>
<feature type="transmembrane region" description="Helical" evidence="1">
    <location>
        <begin position="117"/>
        <end position="139"/>
    </location>
</feature>